<feature type="region of interest" description="Disordered" evidence="1">
    <location>
        <begin position="556"/>
        <end position="631"/>
    </location>
</feature>
<dbReference type="AlphaFoldDB" id="A0A8H6C736"/>
<reference evidence="2 3" key="1">
    <citation type="journal article" date="2020" name="Genomics">
        <title>Complete, high-quality genomes from long-read metagenomic sequencing of two wolf lichen thalli reveals enigmatic genome architecture.</title>
        <authorList>
            <person name="McKenzie S.K."/>
            <person name="Walston R.F."/>
            <person name="Allen J.L."/>
        </authorList>
    </citation>
    <scope>NUCLEOTIDE SEQUENCE [LARGE SCALE GENOMIC DNA]</scope>
    <source>
        <strain evidence="2">WasteWater1</strain>
    </source>
</reference>
<dbReference type="GeneID" id="59334867"/>
<dbReference type="Proteomes" id="UP000593566">
    <property type="component" value="Unassembled WGS sequence"/>
</dbReference>
<feature type="region of interest" description="Disordered" evidence="1">
    <location>
        <begin position="1"/>
        <end position="23"/>
    </location>
</feature>
<sequence>MAESTISAISTTMAGHTSDLDPARTQNVVSTTSDVDVHQESGTNCTKEMPFQASLQDELNPAIALEFGLDLDHLVDHPKFDDDPDHIDWDSYFPFAVNDNAAKASQELNDFDDENPEEKSFEPVFGAPAVQPESHSLPGFPFNFDDDAAAEQNLDEMLAGSATSATQSEDRSSHISSPGNFELPDSPPGLDFLQSLQLIGRGIQPAMIPDVGYNTQQLPHSTGNSAIQDYRARRLAWDGASSASRVALTGSSEPDPENESRAVLTNPRRPLKGYQEGATQEQSDRSPVQRNKKYNENSLYTPLNQAPETWSIFEYTKDGELDPSKLYSAEEINRYLFTHVLHQGQRNLKESPLRLRVHKTPASSAKRFPSGLKCRFQGCPMRTINQGQLLIVVDELSVQYPDHDPFLNAAYYHLYCIERYCNFAEICAKLNVSAKGRDTRKEKGRRNRFVFTLNEEIRVIEDFVSQCCANARRGVGGNPWVARCPDQQTSGCSHYDPQSLPYKGTLGHQLAVTKLHYGGRGRINLRKNREDRAGYEGANLTRHLFDLSKEAELREFSRRHRNQNQLKPNPKTGRSYRADFVDVIEEDEQPDCSPSEPSLPQTHQPSAVSSPHQAHGTKRNRDDPDDGQSLGQDIVQAHKKSRRQGPELKIPEWNLDRSRRFRFGIEGFEGTVDGKYRNQDVCMADTPGTSPRTTLAPRSRRTHSQLQTTTTSPPQDGRSASINGQPSMTSEDESEGEIDLKVLAAQRRTRSLEIEDAKDKEKKGRFRKLKLQKANKEKRARDEGDDDKDWTDRREKWLKA</sequence>
<evidence type="ECO:0000313" key="2">
    <source>
        <dbReference type="EMBL" id="KAF6218054.1"/>
    </source>
</evidence>
<feature type="compositionally biased region" description="Polar residues" evidence="1">
    <location>
        <begin position="1"/>
        <end position="15"/>
    </location>
</feature>
<evidence type="ECO:0000313" key="3">
    <source>
        <dbReference type="Proteomes" id="UP000593566"/>
    </source>
</evidence>
<dbReference type="EMBL" id="JACCJB010000024">
    <property type="protein sequence ID" value="KAF6218054.1"/>
    <property type="molecule type" value="Genomic_DNA"/>
</dbReference>
<feature type="region of interest" description="Disordered" evidence="1">
    <location>
        <begin position="159"/>
        <end position="186"/>
    </location>
</feature>
<dbReference type="RefSeq" id="XP_037147489.1">
    <property type="nucleotide sequence ID" value="XM_037297364.1"/>
</dbReference>
<keyword evidence="3" id="KW-1185">Reference proteome</keyword>
<feature type="region of interest" description="Disordered" evidence="1">
    <location>
        <begin position="682"/>
        <end position="800"/>
    </location>
</feature>
<accession>A0A8H6C736</accession>
<name>A0A8H6C736_9LECA</name>
<feature type="compositionally biased region" description="Basic and acidic residues" evidence="1">
    <location>
        <begin position="750"/>
        <end position="762"/>
    </location>
</feature>
<proteinExistence type="predicted"/>
<feature type="compositionally biased region" description="Low complexity" evidence="1">
    <location>
        <begin position="704"/>
        <end position="715"/>
    </location>
</feature>
<protein>
    <submittedName>
        <fullName evidence="2">Uncharacterized protein</fullName>
    </submittedName>
</protein>
<feature type="compositionally biased region" description="Polar residues" evidence="1">
    <location>
        <begin position="277"/>
        <end position="289"/>
    </location>
</feature>
<feature type="compositionally biased region" description="Basic residues" evidence="1">
    <location>
        <begin position="763"/>
        <end position="773"/>
    </location>
</feature>
<feature type="region of interest" description="Disordered" evidence="1">
    <location>
        <begin position="246"/>
        <end position="300"/>
    </location>
</feature>
<feature type="compositionally biased region" description="Basic and acidic residues" evidence="1">
    <location>
        <begin position="790"/>
        <end position="800"/>
    </location>
</feature>
<comment type="caution">
    <text evidence="2">The sequence shown here is derived from an EMBL/GenBank/DDBJ whole genome shotgun (WGS) entry which is preliminary data.</text>
</comment>
<evidence type="ECO:0000256" key="1">
    <source>
        <dbReference type="SAM" id="MobiDB-lite"/>
    </source>
</evidence>
<feature type="compositionally biased region" description="Polar residues" evidence="1">
    <location>
        <begin position="595"/>
        <end position="612"/>
    </location>
</feature>
<organism evidence="2 3">
    <name type="scientific">Letharia lupina</name>
    <dbReference type="NCBI Taxonomy" id="560253"/>
    <lineage>
        <taxon>Eukaryota</taxon>
        <taxon>Fungi</taxon>
        <taxon>Dikarya</taxon>
        <taxon>Ascomycota</taxon>
        <taxon>Pezizomycotina</taxon>
        <taxon>Lecanoromycetes</taxon>
        <taxon>OSLEUM clade</taxon>
        <taxon>Lecanoromycetidae</taxon>
        <taxon>Lecanorales</taxon>
        <taxon>Lecanorineae</taxon>
        <taxon>Parmeliaceae</taxon>
        <taxon>Letharia</taxon>
    </lineage>
</organism>
<feature type="compositionally biased region" description="Polar residues" evidence="1">
    <location>
        <begin position="718"/>
        <end position="729"/>
    </location>
</feature>
<gene>
    <name evidence="2" type="ORF">HO133_006466</name>
</gene>